<dbReference type="InterPro" id="IPR016084">
    <property type="entry name" value="Haem_Oase-like_multi-hlx"/>
</dbReference>
<dbReference type="EMBL" id="RBNL01002467">
    <property type="protein sequence ID" value="RML71766.1"/>
    <property type="molecule type" value="Genomic_DNA"/>
</dbReference>
<evidence type="ECO:0000313" key="1">
    <source>
        <dbReference type="EMBL" id="RML71766.1"/>
    </source>
</evidence>
<dbReference type="SUPFAM" id="SSF48613">
    <property type="entry name" value="Heme oxygenase-like"/>
    <property type="match status" value="1"/>
</dbReference>
<proteinExistence type="predicted"/>
<sequence>MIDTFERTGPLMEASSYPAWAQQLINDCSPAKARVVEHELYQQMRDAKLSPQIMRQYLIGG</sequence>
<dbReference type="Proteomes" id="UP000282378">
    <property type="component" value="Unassembled WGS sequence"/>
</dbReference>
<protein>
    <submittedName>
        <fullName evidence="1">Uncharacterized protein</fullName>
    </submittedName>
</protein>
<organism evidence="1 2">
    <name type="scientific">Pseudomonas syringae pv. maculicola</name>
    <dbReference type="NCBI Taxonomy" id="59511"/>
    <lineage>
        <taxon>Bacteria</taxon>
        <taxon>Pseudomonadati</taxon>
        <taxon>Pseudomonadota</taxon>
        <taxon>Gammaproteobacteria</taxon>
        <taxon>Pseudomonadales</taxon>
        <taxon>Pseudomonadaceae</taxon>
        <taxon>Pseudomonas</taxon>
    </lineage>
</organism>
<dbReference type="Gene3D" id="1.20.910.10">
    <property type="entry name" value="Heme oxygenase-like"/>
    <property type="match status" value="1"/>
</dbReference>
<gene>
    <name evidence="1" type="ORF">APX70_08503</name>
</gene>
<reference evidence="1 2" key="1">
    <citation type="submission" date="2018-08" db="EMBL/GenBank/DDBJ databases">
        <title>Recombination of ecologically and evolutionarily significant loci maintains genetic cohesion in the Pseudomonas syringae species complex.</title>
        <authorList>
            <person name="Dillon M."/>
            <person name="Thakur S."/>
            <person name="Almeida R.N.D."/>
            <person name="Weir B.S."/>
            <person name="Guttman D.S."/>
        </authorList>
    </citation>
    <scope>NUCLEOTIDE SEQUENCE [LARGE SCALE GENOMIC DNA]</scope>
    <source>
        <strain evidence="1 2">88_10</strain>
    </source>
</reference>
<name>A0A3M2Y766_PSEYM</name>
<comment type="caution">
    <text evidence="1">The sequence shown here is derived from an EMBL/GenBank/DDBJ whole genome shotgun (WGS) entry which is preliminary data.</text>
</comment>
<accession>A0A3M2Y766</accession>
<feature type="non-terminal residue" evidence="1">
    <location>
        <position position="61"/>
    </location>
</feature>
<dbReference type="AlphaFoldDB" id="A0A3M2Y766"/>
<evidence type="ECO:0000313" key="2">
    <source>
        <dbReference type="Proteomes" id="UP000282378"/>
    </source>
</evidence>